<protein>
    <submittedName>
        <fullName evidence="2">Uncharacterized protein</fullName>
    </submittedName>
</protein>
<organism evidence="2 3">
    <name type="scientific">Colletotrichum kahawae</name>
    <name type="common">Coffee berry disease fungus</name>
    <dbReference type="NCBI Taxonomy" id="34407"/>
    <lineage>
        <taxon>Eukaryota</taxon>
        <taxon>Fungi</taxon>
        <taxon>Dikarya</taxon>
        <taxon>Ascomycota</taxon>
        <taxon>Pezizomycotina</taxon>
        <taxon>Sordariomycetes</taxon>
        <taxon>Hypocreomycetidae</taxon>
        <taxon>Glomerellales</taxon>
        <taxon>Glomerellaceae</taxon>
        <taxon>Colletotrichum</taxon>
        <taxon>Colletotrichum gloeosporioides species complex</taxon>
    </lineage>
</organism>
<comment type="caution">
    <text evidence="2">The sequence shown here is derived from an EMBL/GenBank/DDBJ whole genome shotgun (WGS) entry which is preliminary data.</text>
</comment>
<keyword evidence="3" id="KW-1185">Reference proteome</keyword>
<evidence type="ECO:0000313" key="2">
    <source>
        <dbReference type="EMBL" id="KAK2779293.1"/>
    </source>
</evidence>
<feature type="region of interest" description="Disordered" evidence="1">
    <location>
        <begin position="1"/>
        <end position="27"/>
    </location>
</feature>
<reference evidence="2" key="1">
    <citation type="submission" date="2023-02" db="EMBL/GenBank/DDBJ databases">
        <title>Colletotrichum kahawae CIFC_Que2 genome sequencing and assembly.</title>
        <authorList>
            <person name="Baroncelli R."/>
        </authorList>
    </citation>
    <scope>NUCLEOTIDE SEQUENCE</scope>
    <source>
        <strain evidence="2">CIFC_Que2</strain>
    </source>
</reference>
<evidence type="ECO:0000313" key="3">
    <source>
        <dbReference type="Proteomes" id="UP001281614"/>
    </source>
</evidence>
<accession>A0AAD9YTV5</accession>
<name>A0AAD9YTV5_COLKA</name>
<sequence length="27" mass="2911">MSAVLDMVTQPSKSTFERVGRNQSANG</sequence>
<proteinExistence type="predicted"/>
<gene>
    <name evidence="2" type="ORF">CKAH01_11374</name>
</gene>
<dbReference type="EMBL" id="VYYT01000004">
    <property type="protein sequence ID" value="KAK2779293.1"/>
    <property type="molecule type" value="Genomic_DNA"/>
</dbReference>
<dbReference type="AlphaFoldDB" id="A0AAD9YTV5"/>
<dbReference type="Proteomes" id="UP001281614">
    <property type="component" value="Unassembled WGS sequence"/>
</dbReference>
<evidence type="ECO:0000256" key="1">
    <source>
        <dbReference type="SAM" id="MobiDB-lite"/>
    </source>
</evidence>